<protein>
    <recommendedName>
        <fullName evidence="9">Fork-head domain-containing protein</fullName>
    </recommendedName>
</protein>
<evidence type="ECO:0000256" key="8">
    <source>
        <dbReference type="SAM" id="Phobius"/>
    </source>
</evidence>
<keyword evidence="11" id="KW-1185">Reference proteome</keyword>
<dbReference type="PANTHER" id="PTHR45796:SF4">
    <property type="entry name" value="FORKHEAD BOX P, ISOFORM C"/>
    <property type="match status" value="1"/>
</dbReference>
<feature type="region of interest" description="Disordered" evidence="7">
    <location>
        <begin position="214"/>
        <end position="241"/>
    </location>
</feature>
<evidence type="ECO:0000256" key="5">
    <source>
        <dbReference type="ARBA" id="ARBA00023242"/>
    </source>
</evidence>
<keyword evidence="8" id="KW-1133">Transmembrane helix</keyword>
<accession>A0A016SQR9</accession>
<dbReference type="GO" id="GO:0005634">
    <property type="term" value="C:nucleus"/>
    <property type="evidence" value="ECO:0007669"/>
    <property type="project" value="UniProtKB-SubCell"/>
</dbReference>
<feature type="region of interest" description="Disordered" evidence="7">
    <location>
        <begin position="1"/>
        <end position="43"/>
    </location>
</feature>
<keyword evidence="4" id="KW-0804">Transcription</keyword>
<evidence type="ECO:0000256" key="3">
    <source>
        <dbReference type="ARBA" id="ARBA00023125"/>
    </source>
</evidence>
<dbReference type="OrthoDB" id="5830876at2759"/>
<evidence type="ECO:0000256" key="2">
    <source>
        <dbReference type="ARBA" id="ARBA00023015"/>
    </source>
</evidence>
<evidence type="ECO:0000313" key="11">
    <source>
        <dbReference type="Proteomes" id="UP000024635"/>
    </source>
</evidence>
<dbReference type="PRINTS" id="PR00053">
    <property type="entry name" value="FORKHEAD"/>
</dbReference>
<feature type="transmembrane region" description="Helical" evidence="8">
    <location>
        <begin position="383"/>
        <end position="405"/>
    </location>
</feature>
<evidence type="ECO:0000256" key="1">
    <source>
        <dbReference type="ARBA" id="ARBA00004123"/>
    </source>
</evidence>
<evidence type="ECO:0000256" key="6">
    <source>
        <dbReference type="PROSITE-ProRule" id="PRU00089"/>
    </source>
</evidence>
<proteinExistence type="predicted"/>
<dbReference type="SMART" id="SM00339">
    <property type="entry name" value="FH"/>
    <property type="match status" value="1"/>
</dbReference>
<gene>
    <name evidence="10" type="primary">Acey_s0191.g1299</name>
    <name evidence="10" type="synonym">Acey-fkh-7</name>
    <name evidence="10" type="ORF">Y032_0191g1299</name>
</gene>
<dbReference type="Gene3D" id="1.10.10.10">
    <property type="entry name" value="Winged helix-like DNA-binding domain superfamily/Winged helix DNA-binding domain"/>
    <property type="match status" value="1"/>
</dbReference>
<evidence type="ECO:0000259" key="9">
    <source>
        <dbReference type="PROSITE" id="PS50039"/>
    </source>
</evidence>
<keyword evidence="8" id="KW-0472">Membrane</keyword>
<feature type="compositionally biased region" description="Polar residues" evidence="7">
    <location>
        <begin position="285"/>
        <end position="301"/>
    </location>
</feature>
<dbReference type="GO" id="GO:0000981">
    <property type="term" value="F:DNA-binding transcription factor activity, RNA polymerase II-specific"/>
    <property type="evidence" value="ECO:0007669"/>
    <property type="project" value="TreeGrafter"/>
</dbReference>
<feature type="region of interest" description="Disordered" evidence="7">
    <location>
        <begin position="622"/>
        <end position="656"/>
    </location>
</feature>
<dbReference type="SUPFAM" id="SSF46785">
    <property type="entry name" value="Winged helix' DNA-binding domain"/>
    <property type="match status" value="2"/>
</dbReference>
<dbReference type="InterPro" id="IPR036388">
    <property type="entry name" value="WH-like_DNA-bd_sf"/>
</dbReference>
<dbReference type="Proteomes" id="UP000024635">
    <property type="component" value="Unassembled WGS sequence"/>
</dbReference>
<comment type="subcellular location">
    <subcellularLocation>
        <location evidence="1 6">Nucleus</location>
    </subcellularLocation>
</comment>
<keyword evidence="2" id="KW-0805">Transcription regulation</keyword>
<dbReference type="Pfam" id="PF00250">
    <property type="entry name" value="Forkhead"/>
    <property type="match status" value="2"/>
</dbReference>
<dbReference type="InterPro" id="IPR036390">
    <property type="entry name" value="WH_DNA-bd_sf"/>
</dbReference>
<name>A0A016SQR9_9BILA</name>
<feature type="domain" description="Fork-head" evidence="9">
    <location>
        <begin position="335"/>
        <end position="496"/>
    </location>
</feature>
<feature type="DNA-binding region" description="Fork-head" evidence="6">
    <location>
        <begin position="335"/>
        <end position="496"/>
    </location>
</feature>
<dbReference type="InterPro" id="IPR032354">
    <property type="entry name" value="FOXP-CC"/>
</dbReference>
<dbReference type="AlphaFoldDB" id="A0A016SQR9"/>
<keyword evidence="3 6" id="KW-0238">DNA-binding</keyword>
<keyword evidence="5 6" id="KW-0539">Nucleus</keyword>
<evidence type="ECO:0000313" key="10">
    <source>
        <dbReference type="EMBL" id="EYB92654.1"/>
    </source>
</evidence>
<organism evidence="10 11">
    <name type="scientific">Ancylostoma ceylanicum</name>
    <dbReference type="NCBI Taxonomy" id="53326"/>
    <lineage>
        <taxon>Eukaryota</taxon>
        <taxon>Metazoa</taxon>
        <taxon>Ecdysozoa</taxon>
        <taxon>Nematoda</taxon>
        <taxon>Chromadorea</taxon>
        <taxon>Rhabditida</taxon>
        <taxon>Rhabditina</taxon>
        <taxon>Rhabditomorpha</taxon>
        <taxon>Strongyloidea</taxon>
        <taxon>Ancylostomatidae</taxon>
        <taxon>Ancylostomatinae</taxon>
        <taxon>Ancylostoma</taxon>
    </lineage>
</organism>
<evidence type="ECO:0000256" key="7">
    <source>
        <dbReference type="SAM" id="MobiDB-lite"/>
    </source>
</evidence>
<sequence length="656" mass="72347">MLTCRRGAFVPPPPSSSASSQSQSQPSSQSQLRPPHSNMYPNALSALLAEDSPVPSMLSEAQRPPADPSGATENLLMLAIQERLQNQLRPTANLFNHQLNLNQTITQDANRLFQQMLPLLGLPPILPGLPNPLDLGCLPGTSMTHPLWQHNLCAWPECNHPCENLAVFLTHLSQAHTFNERSTSDMRVQVELVDSLEHRLTKERNRLQAMMQHLHMKQSPDTTTPTIGKIETNTSPLLSPKQEPAFSAISSLPTQSAAVQSSLPSVSLSISEAATTPLSIPAPSVVSSEGSPTSGDQQSQKPFVPRRSRISDKSVLPISADIARNRDFYRTNDVRPPYTYASLIRQAIMESPDCQLTLNEIYTWFTETFAYFRRNAATWKVRYSYNLSFYLPLSLCVLCLLPLLIPPHTFAFVRNTILIGRCHESHEWRSLSVVCVCLCVVFMTTACRSRVSGLPGIPRQQQQQHINAVRHNLSLHKCFQRVEQNVKGAVWTVDDSEFYRRRPQRTAATRSQPNTPLPEEMLAQRLIDQTALSMMENRADGTGHLVDNALLNGGLEGVLSFLASSGDGNPLSLLSAAAAASEQSSCAVTPNLLVKDEPRDAPMEIDAMAQATQMQNHLNGRLEVHDPDATPPAEDEARLVVDEQPQPPTPTVASSC</sequence>
<comment type="caution">
    <text evidence="10">The sequence shown here is derived from an EMBL/GenBank/DDBJ whole genome shotgun (WGS) entry which is preliminary data.</text>
</comment>
<reference evidence="11" key="1">
    <citation type="journal article" date="2015" name="Nat. Genet.">
        <title>The genome and transcriptome of the zoonotic hookworm Ancylostoma ceylanicum identify infection-specific gene families.</title>
        <authorList>
            <person name="Schwarz E.M."/>
            <person name="Hu Y."/>
            <person name="Antoshechkin I."/>
            <person name="Miller M.M."/>
            <person name="Sternberg P.W."/>
            <person name="Aroian R.V."/>
        </authorList>
    </citation>
    <scope>NUCLEOTIDE SEQUENCE</scope>
    <source>
        <strain evidence="11">HY135</strain>
    </source>
</reference>
<dbReference type="PROSITE" id="PS50039">
    <property type="entry name" value="FORK_HEAD_3"/>
    <property type="match status" value="1"/>
</dbReference>
<feature type="compositionally biased region" description="Polar residues" evidence="7">
    <location>
        <begin position="219"/>
        <end position="237"/>
    </location>
</feature>
<dbReference type="InterPro" id="IPR001766">
    <property type="entry name" value="Fork_head_dom"/>
</dbReference>
<dbReference type="EMBL" id="JARK01001527">
    <property type="protein sequence ID" value="EYB92654.1"/>
    <property type="molecule type" value="Genomic_DNA"/>
</dbReference>
<evidence type="ECO:0000256" key="4">
    <source>
        <dbReference type="ARBA" id="ARBA00023163"/>
    </source>
</evidence>
<dbReference type="Pfam" id="PF16159">
    <property type="entry name" value="FOXP-CC"/>
    <property type="match status" value="1"/>
</dbReference>
<dbReference type="STRING" id="53326.A0A016SQR9"/>
<dbReference type="InterPro" id="IPR050998">
    <property type="entry name" value="FOXP"/>
</dbReference>
<feature type="compositionally biased region" description="Low complexity" evidence="7">
    <location>
        <begin position="16"/>
        <end position="31"/>
    </location>
</feature>
<keyword evidence="8" id="KW-0812">Transmembrane</keyword>
<feature type="region of interest" description="Disordered" evidence="7">
    <location>
        <begin position="280"/>
        <end position="309"/>
    </location>
</feature>
<dbReference type="GO" id="GO:0000978">
    <property type="term" value="F:RNA polymerase II cis-regulatory region sequence-specific DNA binding"/>
    <property type="evidence" value="ECO:0007669"/>
    <property type="project" value="TreeGrafter"/>
</dbReference>
<dbReference type="PANTHER" id="PTHR45796">
    <property type="entry name" value="FORKHEAD BOX P, ISOFORM C"/>
    <property type="match status" value="1"/>
</dbReference>
<dbReference type="Gene3D" id="1.20.5.340">
    <property type="match status" value="1"/>
</dbReference>